<sequence length="458" mass="47905">MRGPEGTLDARCSSEGTTAHDRSGAERILTGSEPFWIPPVRPDGRPHVAPPVAVWHDGAPHFATGLDERKAANLAGNPDGYFHHGPGRAPVFAVTPRGVLGFGKGEPFGRTKGEQALPVQQFIGSSSVWPSAVGAGIIGVCMLSPHRHQSLPSPAPEVDVSGSPARSGKLRRARTAVASATAFTAAAIGLWTGLGGTSAQAASAVPTPDHVIVVVFENHAYSQVIGSSSAPYINSLVSGGANLTQMYAETHPSQPNYYAMFSGSTQGITDDSCVTPGFSSAANLASEQLAAGRTWASYNETLPSQGSTTCSSGNYAQKHNPWFGFSNVPTSTAKTFAQFPTDYSTLPQLSFVTPNLCSDMHDCSVSTGDTWLKNNLGAYATWAKTHNSLLVVTMDEDNRLAGNRIPTVLYGQPVTAGSTSATTYDHYDLLRTLEDGQGLSAHAGNAASASDITGIWAS</sequence>
<protein>
    <recommendedName>
        <fullName evidence="6">Acid phosphatase</fullName>
    </recommendedName>
</protein>
<evidence type="ECO:0008006" key="6">
    <source>
        <dbReference type="Google" id="ProtNLM"/>
    </source>
</evidence>
<reference evidence="4" key="1">
    <citation type="journal article" date="2014" name="Int. J. Syst. Evol. Microbiol.">
        <title>Complete genome sequence of Corynebacterium casei LMG S-19264T (=DSM 44701T), isolated from a smear-ripened cheese.</title>
        <authorList>
            <consortium name="US DOE Joint Genome Institute (JGI-PGF)"/>
            <person name="Walter F."/>
            <person name="Albersmeier A."/>
            <person name="Kalinowski J."/>
            <person name="Ruckert C."/>
        </authorList>
    </citation>
    <scope>NUCLEOTIDE SEQUENCE</scope>
    <source>
        <strain evidence="4">CGMCC 4.7110</strain>
    </source>
</reference>
<keyword evidence="2" id="KW-0843">Virulence</keyword>
<evidence type="ECO:0000313" key="4">
    <source>
        <dbReference type="EMBL" id="GGM86769.1"/>
    </source>
</evidence>
<evidence type="ECO:0000313" key="5">
    <source>
        <dbReference type="Proteomes" id="UP000653411"/>
    </source>
</evidence>
<dbReference type="InterPro" id="IPR017850">
    <property type="entry name" value="Alkaline_phosphatase_core_sf"/>
</dbReference>
<dbReference type="AlphaFoldDB" id="A0A917UF59"/>
<reference evidence="4" key="2">
    <citation type="submission" date="2020-09" db="EMBL/GenBank/DDBJ databases">
        <authorList>
            <person name="Sun Q."/>
            <person name="Zhou Y."/>
        </authorList>
    </citation>
    <scope>NUCLEOTIDE SEQUENCE</scope>
    <source>
        <strain evidence="4">CGMCC 4.7110</strain>
    </source>
</reference>
<keyword evidence="5" id="KW-1185">Reference proteome</keyword>
<dbReference type="EMBL" id="BMML01000001">
    <property type="protein sequence ID" value="GGM86769.1"/>
    <property type="molecule type" value="Genomic_DNA"/>
</dbReference>
<dbReference type="PANTHER" id="PTHR31956">
    <property type="entry name" value="NON-SPECIFIC PHOSPHOLIPASE C4-RELATED"/>
    <property type="match status" value="1"/>
</dbReference>
<dbReference type="SUPFAM" id="SSF50475">
    <property type="entry name" value="FMN-binding split barrel"/>
    <property type="match status" value="1"/>
</dbReference>
<dbReference type="GO" id="GO:0042578">
    <property type="term" value="F:phosphoric ester hydrolase activity"/>
    <property type="evidence" value="ECO:0007669"/>
    <property type="project" value="UniProtKB-ARBA"/>
</dbReference>
<dbReference type="PANTHER" id="PTHR31956:SF1">
    <property type="entry name" value="NON-SPECIFIC PHOSPHOLIPASE C1"/>
    <property type="match status" value="1"/>
</dbReference>
<dbReference type="InterPro" id="IPR007312">
    <property type="entry name" value="Phosphoesterase"/>
</dbReference>
<organism evidence="4 5">
    <name type="scientific">Streptomyces fuscichromogenes</name>
    <dbReference type="NCBI Taxonomy" id="1324013"/>
    <lineage>
        <taxon>Bacteria</taxon>
        <taxon>Bacillati</taxon>
        <taxon>Actinomycetota</taxon>
        <taxon>Actinomycetes</taxon>
        <taxon>Kitasatosporales</taxon>
        <taxon>Streptomycetaceae</taxon>
        <taxon>Streptomyces</taxon>
    </lineage>
</organism>
<accession>A0A917UF59</accession>
<comment type="caution">
    <text evidence="4">The sequence shown here is derived from an EMBL/GenBank/DDBJ whole genome shotgun (WGS) entry which is preliminary data.</text>
</comment>
<dbReference type="Pfam" id="PF04185">
    <property type="entry name" value="Phosphoesterase"/>
    <property type="match status" value="1"/>
</dbReference>
<dbReference type="Gene3D" id="3.40.720.10">
    <property type="entry name" value="Alkaline Phosphatase, subunit A"/>
    <property type="match status" value="1"/>
</dbReference>
<dbReference type="Gene3D" id="2.30.110.10">
    <property type="entry name" value="Electron Transport, Fmn-binding Protein, Chain A"/>
    <property type="match status" value="1"/>
</dbReference>
<evidence type="ECO:0000256" key="3">
    <source>
        <dbReference type="SAM" id="MobiDB-lite"/>
    </source>
</evidence>
<dbReference type="SUPFAM" id="SSF53649">
    <property type="entry name" value="Alkaline phosphatase-like"/>
    <property type="match status" value="1"/>
</dbReference>
<name>A0A917UF59_9ACTN</name>
<dbReference type="InterPro" id="IPR012349">
    <property type="entry name" value="Split_barrel_FMN-bd"/>
</dbReference>
<evidence type="ECO:0000256" key="2">
    <source>
        <dbReference type="ARBA" id="ARBA00023026"/>
    </source>
</evidence>
<evidence type="ECO:0000256" key="1">
    <source>
        <dbReference type="ARBA" id="ARBA00022801"/>
    </source>
</evidence>
<keyword evidence="1" id="KW-0378">Hydrolase</keyword>
<feature type="region of interest" description="Disordered" evidence="3">
    <location>
        <begin position="1"/>
        <end position="42"/>
    </location>
</feature>
<proteinExistence type="predicted"/>
<gene>
    <name evidence="4" type="ORF">GCM10011578_002010</name>
</gene>
<dbReference type="Proteomes" id="UP000653411">
    <property type="component" value="Unassembled WGS sequence"/>
</dbReference>